<dbReference type="Gene3D" id="3.30.40.10">
    <property type="entry name" value="Zinc/RING finger domain, C3HC4 (zinc finger)"/>
    <property type="match status" value="1"/>
</dbReference>
<dbReference type="Pfam" id="PF13966">
    <property type="entry name" value="zf-RVT"/>
    <property type="match status" value="1"/>
</dbReference>
<protein>
    <recommendedName>
        <fullName evidence="4">RING-type domain-containing protein</fullName>
    </recommendedName>
</protein>
<dbReference type="Proteomes" id="UP000821866">
    <property type="component" value="Unassembled WGS sequence"/>
</dbReference>
<comment type="caution">
    <text evidence="5">The sequence shown here is derived from an EMBL/GenBank/DDBJ whole genome shotgun (WGS) entry which is preliminary data.</text>
</comment>
<reference evidence="5" key="1">
    <citation type="journal article" date="2020" name="Cell">
        <title>Large-Scale Comparative Analyses of Tick Genomes Elucidate Their Genetic Diversity and Vector Capacities.</title>
        <authorList>
            <consortium name="Tick Genome and Microbiome Consortium (TIGMIC)"/>
            <person name="Jia N."/>
            <person name="Wang J."/>
            <person name="Shi W."/>
            <person name="Du L."/>
            <person name="Sun Y."/>
            <person name="Zhan W."/>
            <person name="Jiang J.F."/>
            <person name="Wang Q."/>
            <person name="Zhang B."/>
            <person name="Ji P."/>
            <person name="Bell-Sakyi L."/>
            <person name="Cui X.M."/>
            <person name="Yuan T.T."/>
            <person name="Jiang B.G."/>
            <person name="Yang W.F."/>
            <person name="Lam T.T."/>
            <person name="Chang Q.C."/>
            <person name="Ding S.J."/>
            <person name="Wang X.J."/>
            <person name="Zhu J.G."/>
            <person name="Ruan X.D."/>
            <person name="Zhao L."/>
            <person name="Wei J.T."/>
            <person name="Ye R.Z."/>
            <person name="Que T.C."/>
            <person name="Du C.H."/>
            <person name="Zhou Y.H."/>
            <person name="Cheng J.X."/>
            <person name="Dai P.F."/>
            <person name="Guo W.B."/>
            <person name="Han X.H."/>
            <person name="Huang E.J."/>
            <person name="Li L.F."/>
            <person name="Wei W."/>
            <person name="Gao Y.C."/>
            <person name="Liu J.Z."/>
            <person name="Shao H.Z."/>
            <person name="Wang X."/>
            <person name="Wang C.C."/>
            <person name="Yang T.C."/>
            <person name="Huo Q.B."/>
            <person name="Li W."/>
            <person name="Chen H.Y."/>
            <person name="Chen S.E."/>
            <person name="Zhou L.G."/>
            <person name="Ni X.B."/>
            <person name="Tian J.H."/>
            <person name="Sheng Y."/>
            <person name="Liu T."/>
            <person name="Pan Y.S."/>
            <person name="Xia L.Y."/>
            <person name="Li J."/>
            <person name="Zhao F."/>
            <person name="Cao W.C."/>
        </authorList>
    </citation>
    <scope>NUCLEOTIDE SEQUENCE</scope>
    <source>
        <strain evidence="5">Rmic-2018</strain>
    </source>
</reference>
<keyword evidence="6" id="KW-1185">Reference proteome</keyword>
<evidence type="ECO:0000256" key="3">
    <source>
        <dbReference type="PROSITE-ProRule" id="PRU00175"/>
    </source>
</evidence>
<evidence type="ECO:0000313" key="5">
    <source>
        <dbReference type="EMBL" id="KAH7950633.1"/>
    </source>
</evidence>
<dbReference type="GO" id="GO:0008270">
    <property type="term" value="F:zinc ion binding"/>
    <property type="evidence" value="ECO:0007669"/>
    <property type="project" value="UniProtKB-KW"/>
</dbReference>
<proteinExistence type="predicted"/>
<evidence type="ECO:0000256" key="2">
    <source>
        <dbReference type="ARBA" id="ARBA00022833"/>
    </source>
</evidence>
<keyword evidence="1 3" id="KW-0479">Metal-binding</keyword>
<dbReference type="VEuPathDB" id="VectorBase:LOC119186786"/>
<dbReference type="InterPro" id="IPR026960">
    <property type="entry name" value="RVT-Znf"/>
</dbReference>
<dbReference type="EMBL" id="JABSTU010005023">
    <property type="protein sequence ID" value="KAH7950633.1"/>
    <property type="molecule type" value="Genomic_DNA"/>
</dbReference>
<dbReference type="SUPFAM" id="SSF57850">
    <property type="entry name" value="RING/U-box"/>
    <property type="match status" value="1"/>
</dbReference>
<gene>
    <name evidence="5" type="ORF">HPB51_028332</name>
</gene>
<accession>A0A9J6CXL7</accession>
<evidence type="ECO:0000256" key="1">
    <source>
        <dbReference type="ARBA" id="ARBA00022771"/>
    </source>
</evidence>
<feature type="domain" description="RING-type" evidence="4">
    <location>
        <begin position="34"/>
        <end position="72"/>
    </location>
</feature>
<dbReference type="PROSITE" id="PS50089">
    <property type="entry name" value="ZF_RING_2"/>
    <property type="match status" value="1"/>
</dbReference>
<sequence length="399" mass="45025">MVLANQQYTLVGFTEDLDWNPLQFVNALPKNRLCSLCGLVRKTTALLPCGHVACSSCYEQCKVADGHVCPIDGQNCLEEDVEWRDFPAENLLNRETQPVGPKAISRTAFYRHVVEIYKRIAALNLDTPILEVRNTELTQELLVNWGCEVKNPGFPRVLLTPSWLPGSIQDVVWRYGWSVLPTADRMYKWHYVRSEQCVHCGMFEDNKHVLLACRVAKTFWPLVDRAYHPLGVDRFLKRKRCPNGALARLGLTATTLKVLQLQEEHPARKLATYFLGVPGRLFLQTQPVGPKAISRTAFYRHVVEIYKRIAALNLDTPILEVRNTELTQELLVNWGCEVKNPGFPRVLLTPSWLPGSIQDVVWLMGGPSCPRRIECTSGTTFGPSSACIAACSRTTNTFC</sequence>
<evidence type="ECO:0000313" key="6">
    <source>
        <dbReference type="Proteomes" id="UP000821866"/>
    </source>
</evidence>
<dbReference type="InterPro" id="IPR001841">
    <property type="entry name" value="Znf_RING"/>
</dbReference>
<dbReference type="InterPro" id="IPR013083">
    <property type="entry name" value="Znf_RING/FYVE/PHD"/>
</dbReference>
<dbReference type="AlphaFoldDB" id="A0A9J6CXL7"/>
<dbReference type="CDD" id="cd16449">
    <property type="entry name" value="RING-HC"/>
    <property type="match status" value="1"/>
</dbReference>
<keyword evidence="2" id="KW-0862">Zinc</keyword>
<evidence type="ECO:0000259" key="4">
    <source>
        <dbReference type="PROSITE" id="PS50089"/>
    </source>
</evidence>
<name>A0A9J6CXL7_RHIMP</name>
<reference evidence="5" key="2">
    <citation type="submission" date="2021-09" db="EMBL/GenBank/DDBJ databases">
        <authorList>
            <person name="Jia N."/>
            <person name="Wang J."/>
            <person name="Shi W."/>
            <person name="Du L."/>
            <person name="Sun Y."/>
            <person name="Zhan W."/>
            <person name="Jiang J."/>
            <person name="Wang Q."/>
            <person name="Zhang B."/>
            <person name="Ji P."/>
            <person name="Sakyi L.B."/>
            <person name="Cui X."/>
            <person name="Yuan T."/>
            <person name="Jiang B."/>
            <person name="Yang W."/>
            <person name="Lam T.T.-Y."/>
            <person name="Chang Q."/>
            <person name="Ding S."/>
            <person name="Wang X."/>
            <person name="Zhu J."/>
            <person name="Ruan X."/>
            <person name="Zhao L."/>
            <person name="Wei J."/>
            <person name="Que T."/>
            <person name="Du C."/>
            <person name="Cheng J."/>
            <person name="Dai P."/>
            <person name="Han X."/>
            <person name="Huang E."/>
            <person name="Gao Y."/>
            <person name="Liu J."/>
            <person name="Shao H."/>
            <person name="Ye R."/>
            <person name="Li L."/>
            <person name="Wei W."/>
            <person name="Wang X."/>
            <person name="Wang C."/>
            <person name="Huo Q."/>
            <person name="Li W."/>
            <person name="Guo W."/>
            <person name="Chen H."/>
            <person name="Chen S."/>
            <person name="Zhou L."/>
            <person name="Zhou L."/>
            <person name="Ni X."/>
            <person name="Tian J."/>
            <person name="Zhou Y."/>
            <person name="Sheng Y."/>
            <person name="Liu T."/>
            <person name="Pan Y."/>
            <person name="Xia L."/>
            <person name="Li J."/>
            <person name="Zhao F."/>
            <person name="Cao W."/>
        </authorList>
    </citation>
    <scope>NUCLEOTIDE SEQUENCE</scope>
    <source>
        <strain evidence="5">Rmic-2018</strain>
        <tissue evidence="5">Larvae</tissue>
    </source>
</reference>
<organism evidence="5 6">
    <name type="scientific">Rhipicephalus microplus</name>
    <name type="common">Cattle tick</name>
    <name type="synonym">Boophilus microplus</name>
    <dbReference type="NCBI Taxonomy" id="6941"/>
    <lineage>
        <taxon>Eukaryota</taxon>
        <taxon>Metazoa</taxon>
        <taxon>Ecdysozoa</taxon>
        <taxon>Arthropoda</taxon>
        <taxon>Chelicerata</taxon>
        <taxon>Arachnida</taxon>
        <taxon>Acari</taxon>
        <taxon>Parasitiformes</taxon>
        <taxon>Ixodida</taxon>
        <taxon>Ixodoidea</taxon>
        <taxon>Ixodidae</taxon>
        <taxon>Rhipicephalinae</taxon>
        <taxon>Rhipicephalus</taxon>
        <taxon>Boophilus</taxon>
    </lineage>
</organism>
<keyword evidence="1 3" id="KW-0863">Zinc-finger</keyword>